<organism evidence="2 3">
    <name type="scientific">Onishia taeanensis</name>
    <dbReference type="NCBI Taxonomy" id="284577"/>
    <lineage>
        <taxon>Bacteria</taxon>
        <taxon>Pseudomonadati</taxon>
        <taxon>Pseudomonadota</taxon>
        <taxon>Gammaproteobacteria</taxon>
        <taxon>Oceanospirillales</taxon>
        <taxon>Halomonadaceae</taxon>
        <taxon>Onishia</taxon>
    </lineage>
</organism>
<dbReference type="AlphaFoldDB" id="A0A328XUZ0"/>
<sequence length="73" mass="8473">MIKVMMCREATRLMSKRLDATLSLGERFSLRFHLGMCRACRHCNAQFDLLHQAGRRFDDEPPADEGDDTSTRR</sequence>
<evidence type="ECO:0000313" key="3">
    <source>
        <dbReference type="Proteomes" id="UP000249700"/>
    </source>
</evidence>
<evidence type="ECO:0000259" key="1">
    <source>
        <dbReference type="Pfam" id="PF13490"/>
    </source>
</evidence>
<protein>
    <submittedName>
        <fullName evidence="2">Putative zinc finger protein</fullName>
    </submittedName>
</protein>
<accession>A0A328XUZ0</accession>
<proteinExistence type="predicted"/>
<dbReference type="Proteomes" id="UP000249700">
    <property type="component" value="Unassembled WGS sequence"/>
</dbReference>
<name>A0A328XUZ0_9GAMM</name>
<reference evidence="2 3" key="1">
    <citation type="submission" date="2018-06" db="EMBL/GenBank/DDBJ databases">
        <title>Comparative analysis of microorganisms from saline springs in Andes Mountain Range, Colombia.</title>
        <authorList>
            <person name="Rubin E."/>
        </authorList>
    </citation>
    <scope>NUCLEOTIDE SEQUENCE [LARGE SCALE GENOMIC DNA]</scope>
    <source>
        <strain evidence="2 3">USBA-857</strain>
    </source>
</reference>
<dbReference type="EMBL" id="QLSX01000003">
    <property type="protein sequence ID" value="RAR63094.1"/>
    <property type="molecule type" value="Genomic_DNA"/>
</dbReference>
<dbReference type="InterPro" id="IPR027383">
    <property type="entry name" value="Znf_put"/>
</dbReference>
<evidence type="ECO:0000313" key="2">
    <source>
        <dbReference type="EMBL" id="RAR63094.1"/>
    </source>
</evidence>
<dbReference type="Pfam" id="PF13490">
    <property type="entry name" value="zf-HC2"/>
    <property type="match status" value="1"/>
</dbReference>
<comment type="caution">
    <text evidence="2">The sequence shown here is derived from an EMBL/GenBank/DDBJ whole genome shotgun (WGS) entry which is preliminary data.</text>
</comment>
<gene>
    <name evidence="2" type="ORF">BCL93_103327</name>
</gene>
<dbReference type="RefSeq" id="WP_258396023.1">
    <property type="nucleotide sequence ID" value="NZ_QLSX01000003.1"/>
</dbReference>
<feature type="domain" description="Putative zinc-finger" evidence="1">
    <location>
        <begin position="7"/>
        <end position="41"/>
    </location>
</feature>